<dbReference type="EMBL" id="AP028914">
    <property type="protein sequence ID" value="BES95938.1"/>
    <property type="molecule type" value="Genomic_DNA"/>
</dbReference>
<sequence length="91" mass="9753">MSVDLVKRSAKLCGRPCCFCCERTDGPVGQHPPIVACQSNVGGFRCSPPNVFYPHASPGLREDSESHGGLTVDSSPGKVVNSQLLKFMFIT</sequence>
<evidence type="ECO:0000313" key="2">
    <source>
        <dbReference type="Proteomes" id="UP001307889"/>
    </source>
</evidence>
<protein>
    <submittedName>
        <fullName evidence="1">Uncharacterized protein</fullName>
    </submittedName>
</protein>
<name>A0ABN7AUS7_9HEMI</name>
<reference evidence="1 2" key="1">
    <citation type="submission" date="2023-09" db="EMBL/GenBank/DDBJ databases">
        <title>Nesidiocoris tenuis whole genome shotgun sequence.</title>
        <authorList>
            <person name="Shibata T."/>
            <person name="Shimoda M."/>
            <person name="Kobayashi T."/>
            <person name="Uehara T."/>
        </authorList>
    </citation>
    <scope>NUCLEOTIDE SEQUENCE [LARGE SCALE GENOMIC DNA]</scope>
    <source>
        <strain evidence="1 2">Japan</strain>
    </source>
</reference>
<keyword evidence="2" id="KW-1185">Reference proteome</keyword>
<gene>
    <name evidence="1" type="ORF">NTJ_08747</name>
</gene>
<evidence type="ECO:0000313" key="1">
    <source>
        <dbReference type="EMBL" id="BES95938.1"/>
    </source>
</evidence>
<proteinExistence type="predicted"/>
<accession>A0ABN7AUS7</accession>
<organism evidence="1 2">
    <name type="scientific">Nesidiocoris tenuis</name>
    <dbReference type="NCBI Taxonomy" id="355587"/>
    <lineage>
        <taxon>Eukaryota</taxon>
        <taxon>Metazoa</taxon>
        <taxon>Ecdysozoa</taxon>
        <taxon>Arthropoda</taxon>
        <taxon>Hexapoda</taxon>
        <taxon>Insecta</taxon>
        <taxon>Pterygota</taxon>
        <taxon>Neoptera</taxon>
        <taxon>Paraneoptera</taxon>
        <taxon>Hemiptera</taxon>
        <taxon>Heteroptera</taxon>
        <taxon>Panheteroptera</taxon>
        <taxon>Cimicomorpha</taxon>
        <taxon>Miridae</taxon>
        <taxon>Dicyphina</taxon>
        <taxon>Nesidiocoris</taxon>
    </lineage>
</organism>
<dbReference type="Proteomes" id="UP001307889">
    <property type="component" value="Chromosome 6"/>
</dbReference>